<keyword evidence="6" id="KW-0675">Receptor</keyword>
<dbReference type="RefSeq" id="XP_006027362.1">
    <property type="nucleotide sequence ID" value="XM_006027300.3"/>
</dbReference>
<dbReference type="PROSITE" id="PS01356">
    <property type="entry name" value="HEMATOPO_REC_S_F2"/>
    <property type="match status" value="1"/>
</dbReference>
<organism evidence="10 11">
    <name type="scientific">Alligator sinensis</name>
    <name type="common">Chinese alligator</name>
    <dbReference type="NCBI Taxonomy" id="38654"/>
    <lineage>
        <taxon>Eukaryota</taxon>
        <taxon>Metazoa</taxon>
        <taxon>Chordata</taxon>
        <taxon>Craniata</taxon>
        <taxon>Vertebrata</taxon>
        <taxon>Euteleostomi</taxon>
        <taxon>Archelosauria</taxon>
        <taxon>Archosauria</taxon>
        <taxon>Crocodylia</taxon>
        <taxon>Alligatoridae</taxon>
        <taxon>Alligatorinae</taxon>
        <taxon>Alligator</taxon>
    </lineage>
</organism>
<dbReference type="Pfam" id="PF09240">
    <property type="entry name" value="IL6Ra-bind"/>
    <property type="match status" value="1"/>
</dbReference>
<dbReference type="PANTHER" id="PTHR23037">
    <property type="entry name" value="CYTOKINE RECEPTOR"/>
    <property type="match status" value="1"/>
</dbReference>
<dbReference type="AlphaFoldDB" id="A0A1U7RQ71"/>
<evidence type="ECO:0000256" key="7">
    <source>
        <dbReference type="ARBA" id="ARBA00023180"/>
    </source>
</evidence>
<dbReference type="InterPro" id="IPR015321">
    <property type="entry name" value="TypeI_recpt_CBD"/>
</dbReference>
<dbReference type="Gene3D" id="2.60.40.10">
    <property type="entry name" value="Immunoglobulins"/>
    <property type="match status" value="2"/>
</dbReference>
<dbReference type="GO" id="GO:0004896">
    <property type="term" value="F:cytokine receptor activity"/>
    <property type="evidence" value="ECO:0007669"/>
    <property type="project" value="InterPro"/>
</dbReference>
<feature type="transmembrane region" description="Helical" evidence="8">
    <location>
        <begin position="12"/>
        <end position="39"/>
    </location>
</feature>
<keyword evidence="4 8" id="KW-1133">Transmembrane helix</keyword>
<evidence type="ECO:0000259" key="9">
    <source>
        <dbReference type="PROSITE" id="PS50853"/>
    </source>
</evidence>
<keyword evidence="5 8" id="KW-0472">Membrane</keyword>
<evidence type="ECO:0000313" key="10">
    <source>
        <dbReference type="Proteomes" id="UP000189705"/>
    </source>
</evidence>
<reference evidence="11" key="1">
    <citation type="submission" date="2025-08" db="UniProtKB">
        <authorList>
            <consortium name="RefSeq"/>
        </authorList>
    </citation>
    <scope>IDENTIFICATION</scope>
</reference>
<dbReference type="OrthoDB" id="9835959at2759"/>
<dbReference type="KEGG" id="asn:102384353"/>
<dbReference type="InterPro" id="IPR036116">
    <property type="entry name" value="FN3_sf"/>
</dbReference>
<keyword evidence="7" id="KW-0325">Glycoprotein</keyword>
<gene>
    <name evidence="11" type="primary">LOC102384353</name>
</gene>
<evidence type="ECO:0000256" key="5">
    <source>
        <dbReference type="ARBA" id="ARBA00023136"/>
    </source>
</evidence>
<evidence type="ECO:0000313" key="11">
    <source>
        <dbReference type="RefSeq" id="XP_006027362.1"/>
    </source>
</evidence>
<dbReference type="InterPro" id="IPR040907">
    <property type="entry name" value="IL3Ra_N"/>
</dbReference>
<dbReference type="GO" id="GO:0009897">
    <property type="term" value="C:external side of plasma membrane"/>
    <property type="evidence" value="ECO:0007669"/>
    <property type="project" value="TreeGrafter"/>
</dbReference>
<sequence length="432" mass="49883">MKRCISSQELLWCYSCLFPSNIMVITLGVSAMIWCILPFHPVHATIQCTHSNETASPITNLTVNLKELKMTWDSSLNITKYNCTLKTKNIPVEKEVYKKNCIFSRRPIHEGAIFRVEGNYDMISYSSECTFIPEGLSGTSVENFACVIYNVSFMNCTWTPGRNTPEDTQYFLYQKFSKEGERECQDYIKDPHGRHTGCRFQDVVIKGNNVVYFLVNGSSKESKIQFYDEYITLYEIELLTAPTNITVNCTEEPPRCIVEWEPPHRSQRKGNPCFQYNIDIQRKTAMADPAERRDDSPTIVNENTYRFENFNAKKKHFLKIRARGYNCLISENWGEWSETIEFGNEESVSLTIIVLIFILGTVTVALLVLLLSKRYCKMRIFFPPIPQPKNKFSEPAAIDSKIQREFETSSIKYETEEVITTVEEISPFPKAN</sequence>
<protein>
    <submittedName>
        <fullName evidence="11">Granulocyte-macrophage colony-stimulating factor receptor subunit alpha-like isoform X1</fullName>
    </submittedName>
</protein>
<dbReference type="InterPro" id="IPR013783">
    <property type="entry name" value="Ig-like_fold"/>
</dbReference>
<keyword evidence="3" id="KW-0732">Signal</keyword>
<evidence type="ECO:0000256" key="4">
    <source>
        <dbReference type="ARBA" id="ARBA00022989"/>
    </source>
</evidence>
<dbReference type="InterPro" id="IPR003532">
    <property type="entry name" value="Short_hematopoietin_rcpt_2_CS"/>
</dbReference>
<dbReference type="eggNOG" id="ENOG502RZVR">
    <property type="taxonomic scope" value="Eukaryota"/>
</dbReference>
<evidence type="ECO:0000256" key="6">
    <source>
        <dbReference type="ARBA" id="ARBA00023170"/>
    </source>
</evidence>
<keyword evidence="10" id="KW-1185">Reference proteome</keyword>
<dbReference type="PROSITE" id="PS50853">
    <property type="entry name" value="FN3"/>
    <property type="match status" value="1"/>
</dbReference>
<dbReference type="InParanoid" id="A0A1U7RQ71"/>
<name>A0A1U7RQ71_ALLSI</name>
<accession>A0A1U7RQ71</accession>
<dbReference type="PANTHER" id="PTHR23037:SF46">
    <property type="entry name" value="INTERLEUKIN 5 RECEPTOR SUBUNIT ALPHA"/>
    <property type="match status" value="1"/>
</dbReference>
<dbReference type="Pfam" id="PF18611">
    <property type="entry name" value="IL3Ra_N"/>
    <property type="match status" value="1"/>
</dbReference>
<dbReference type="Proteomes" id="UP000189705">
    <property type="component" value="Unplaced"/>
</dbReference>
<feature type="domain" description="Fibronectin type-III" evidence="9">
    <location>
        <begin position="241"/>
        <end position="347"/>
    </location>
</feature>
<proteinExistence type="predicted"/>
<evidence type="ECO:0000256" key="1">
    <source>
        <dbReference type="ARBA" id="ARBA00004479"/>
    </source>
</evidence>
<feature type="transmembrane region" description="Helical" evidence="8">
    <location>
        <begin position="348"/>
        <end position="371"/>
    </location>
</feature>
<keyword evidence="2 8" id="KW-0812">Transmembrane</keyword>
<evidence type="ECO:0000256" key="2">
    <source>
        <dbReference type="ARBA" id="ARBA00022692"/>
    </source>
</evidence>
<evidence type="ECO:0000256" key="8">
    <source>
        <dbReference type="SAM" id="Phobius"/>
    </source>
</evidence>
<comment type="subcellular location">
    <subcellularLocation>
        <location evidence="1">Membrane</location>
        <topology evidence="1">Single-pass type I membrane protein</topology>
    </subcellularLocation>
</comment>
<dbReference type="STRING" id="38654.A0A1U7RQ71"/>
<dbReference type="SUPFAM" id="SSF49265">
    <property type="entry name" value="Fibronectin type III"/>
    <property type="match status" value="2"/>
</dbReference>
<dbReference type="InterPro" id="IPR003961">
    <property type="entry name" value="FN3_dom"/>
</dbReference>
<dbReference type="GeneID" id="102384353"/>
<evidence type="ECO:0000256" key="3">
    <source>
        <dbReference type="ARBA" id="ARBA00022729"/>
    </source>
</evidence>